<gene>
    <name evidence="3" type="ORF">E2980_07345</name>
</gene>
<dbReference type="InterPro" id="IPR028087">
    <property type="entry name" value="Tad_N"/>
</dbReference>
<keyword evidence="1" id="KW-1133">Transmembrane helix</keyword>
<name>A0A4Y8M737_9BACL</name>
<dbReference type="Proteomes" id="UP000297900">
    <property type="component" value="Unassembled WGS sequence"/>
</dbReference>
<sequence length="307" mass="33304">MTLIRLGRKLVREQRGSTIVLMGFSMLLLLTVVGLVVDGGTMYASKSHLQKVANAAALSGAQELTGEESRVKEIIDDILLHHHEEESLVATEIQMKSNVRVQLEKEVSLGFSGLFGKDSVSVIVEAAAQVMPMAVASGVAPLGIDESIPLIYNKPYKLKVDSSGVEAGYFGILALGGTGASTYENNLKYGYQNEIKVGDIIETETGNVAGKTRDGVQLRIDSDPYPPGDYSHRDSPRVILIPVYQPYDQNSNQLKNIKVTGFAYFYISEPMSSKDTSITGMFIERTGTGYTNPGTVDKGAFTIKLIE</sequence>
<reference evidence="3 4" key="1">
    <citation type="submission" date="2019-03" db="EMBL/GenBank/DDBJ databases">
        <title>Cohnella endophytica sp. nov., a novel endophytic bacterium isolated from bark of Sonneratia apetala.</title>
        <authorList>
            <person name="Tuo L."/>
        </authorList>
    </citation>
    <scope>NUCLEOTIDE SEQUENCE [LARGE SCALE GENOMIC DNA]</scope>
    <source>
        <strain evidence="3 4">CCTCC AB 208254</strain>
    </source>
</reference>
<feature type="domain" description="Putative Flp pilus-assembly TadG-like N-terminal" evidence="2">
    <location>
        <begin position="16"/>
        <end position="62"/>
    </location>
</feature>
<dbReference type="RefSeq" id="WP_135151512.1">
    <property type="nucleotide sequence ID" value="NZ_SOMN01000006.1"/>
</dbReference>
<evidence type="ECO:0000313" key="3">
    <source>
        <dbReference type="EMBL" id="TFE28634.1"/>
    </source>
</evidence>
<dbReference type="AlphaFoldDB" id="A0A4Y8M737"/>
<accession>A0A4Y8M737</accession>
<proteinExistence type="predicted"/>
<dbReference type="OrthoDB" id="5447051at2"/>
<evidence type="ECO:0000313" key="4">
    <source>
        <dbReference type="Proteomes" id="UP000297900"/>
    </source>
</evidence>
<keyword evidence="1" id="KW-0812">Transmembrane</keyword>
<keyword evidence="1" id="KW-0472">Membrane</keyword>
<comment type="caution">
    <text evidence="3">The sequence shown here is derived from an EMBL/GenBank/DDBJ whole genome shotgun (WGS) entry which is preliminary data.</text>
</comment>
<organism evidence="3 4">
    <name type="scientific">Cohnella luojiensis</name>
    <dbReference type="NCBI Taxonomy" id="652876"/>
    <lineage>
        <taxon>Bacteria</taxon>
        <taxon>Bacillati</taxon>
        <taxon>Bacillota</taxon>
        <taxon>Bacilli</taxon>
        <taxon>Bacillales</taxon>
        <taxon>Paenibacillaceae</taxon>
        <taxon>Cohnella</taxon>
    </lineage>
</organism>
<dbReference type="Pfam" id="PF13400">
    <property type="entry name" value="Tad"/>
    <property type="match status" value="1"/>
</dbReference>
<feature type="transmembrane region" description="Helical" evidence="1">
    <location>
        <begin position="20"/>
        <end position="44"/>
    </location>
</feature>
<dbReference type="EMBL" id="SOMN01000006">
    <property type="protein sequence ID" value="TFE28634.1"/>
    <property type="molecule type" value="Genomic_DNA"/>
</dbReference>
<evidence type="ECO:0000259" key="2">
    <source>
        <dbReference type="Pfam" id="PF13400"/>
    </source>
</evidence>
<protein>
    <recommendedName>
        <fullName evidence="2">Putative Flp pilus-assembly TadG-like N-terminal domain-containing protein</fullName>
    </recommendedName>
</protein>
<keyword evidence="4" id="KW-1185">Reference proteome</keyword>
<evidence type="ECO:0000256" key="1">
    <source>
        <dbReference type="SAM" id="Phobius"/>
    </source>
</evidence>